<dbReference type="Proteomes" id="UP000010523">
    <property type="component" value="Unassembled WGS sequence"/>
</dbReference>
<accession>I3DXB2</accession>
<organism evidence="2 3">
    <name type="scientific">Bacillus methanolicus PB1</name>
    <dbReference type="NCBI Taxonomy" id="997296"/>
    <lineage>
        <taxon>Bacteria</taxon>
        <taxon>Bacillati</taxon>
        <taxon>Bacillota</taxon>
        <taxon>Bacilli</taxon>
        <taxon>Bacillales</taxon>
        <taxon>Bacillaceae</taxon>
        <taxon>Bacillus</taxon>
    </lineage>
</organism>
<sequence length="255" mass="29183">MNLFKQLFKSLYSPKDIALYRYQGIGKTILYVFFLTLLSVIPNVYYFSAAVINGLNAAQTAVKDQFPEFTIENGKLEARQDEPIIINRDDFAIIFDSTGKINEDDFSKEDNAIAFLQNEIFFIAGGNTQSYPYSMFTFPITSSDLQEFLDTIDSVTWIMLVIMAIFIYIFSAGMKFIEISIYALFGLLFKNMTEKNLQYGQLWRMSAYSVTLPTIFFTIMAALQTSVLNGFLINWFASLIVLILTIKEVPKQKQI</sequence>
<dbReference type="InterPro" id="IPR009574">
    <property type="entry name" value="DUF1189"/>
</dbReference>
<protein>
    <recommendedName>
        <fullName evidence="4">DUF1189 domain-containing protein</fullName>
    </recommendedName>
</protein>
<evidence type="ECO:0000256" key="1">
    <source>
        <dbReference type="SAM" id="Phobius"/>
    </source>
</evidence>
<keyword evidence="1" id="KW-0472">Membrane</keyword>
<dbReference type="RefSeq" id="WP_004437900.1">
    <property type="nucleotide sequence ID" value="NZ_AFEU01000003.1"/>
</dbReference>
<keyword evidence="1" id="KW-0812">Transmembrane</keyword>
<keyword evidence="1" id="KW-1133">Transmembrane helix</keyword>
<gene>
    <name evidence="2" type="ORF">PB1_15034</name>
</gene>
<dbReference type="STRING" id="997296.PB1_15034"/>
<dbReference type="EMBL" id="AFEU01000003">
    <property type="protein sequence ID" value="EIJ78883.1"/>
    <property type="molecule type" value="Genomic_DNA"/>
</dbReference>
<evidence type="ECO:0008006" key="4">
    <source>
        <dbReference type="Google" id="ProtNLM"/>
    </source>
</evidence>
<reference evidence="2 3" key="1">
    <citation type="journal article" date="2012" name="Appl. Environ. Microbiol.">
        <title>Genome Sequence of Thermotolerant Bacillus methanolicus: Features and Regulation Related to Methylotrophy and Production of L-Lysine and L-Glutamate from Methanol.</title>
        <authorList>
            <person name="Heggeset T.M."/>
            <person name="Krog A."/>
            <person name="Balzer S."/>
            <person name="Wentzel A."/>
            <person name="Ellingsen T.E."/>
            <person name="Brautaset T."/>
        </authorList>
    </citation>
    <scope>NUCLEOTIDE SEQUENCE [LARGE SCALE GENOMIC DNA]</scope>
    <source>
        <strain evidence="2 3">PB1</strain>
    </source>
</reference>
<feature type="transmembrane region" description="Helical" evidence="1">
    <location>
        <begin position="29"/>
        <end position="47"/>
    </location>
</feature>
<comment type="caution">
    <text evidence="2">The sequence shown here is derived from an EMBL/GenBank/DDBJ whole genome shotgun (WGS) entry which is preliminary data.</text>
</comment>
<feature type="transmembrane region" description="Helical" evidence="1">
    <location>
        <begin position="157"/>
        <end position="189"/>
    </location>
</feature>
<dbReference type="eggNOG" id="COG5521">
    <property type="taxonomic scope" value="Bacteria"/>
</dbReference>
<dbReference type="PATRIC" id="fig|997296.3.peg.3171"/>
<proteinExistence type="predicted"/>
<dbReference type="AlphaFoldDB" id="I3DXB2"/>
<feature type="transmembrane region" description="Helical" evidence="1">
    <location>
        <begin position="227"/>
        <end position="246"/>
    </location>
</feature>
<dbReference type="Pfam" id="PF06691">
    <property type="entry name" value="DUF1189"/>
    <property type="match status" value="1"/>
</dbReference>
<keyword evidence="3" id="KW-1185">Reference proteome</keyword>
<feature type="transmembrane region" description="Helical" evidence="1">
    <location>
        <begin position="201"/>
        <end position="221"/>
    </location>
</feature>
<dbReference type="OrthoDB" id="1903376at2"/>
<name>I3DXB2_BACMT</name>
<evidence type="ECO:0000313" key="3">
    <source>
        <dbReference type="Proteomes" id="UP000010523"/>
    </source>
</evidence>
<evidence type="ECO:0000313" key="2">
    <source>
        <dbReference type="EMBL" id="EIJ78883.1"/>
    </source>
</evidence>